<feature type="region of interest" description="Disordered" evidence="1">
    <location>
        <begin position="1"/>
        <end position="26"/>
    </location>
</feature>
<keyword evidence="3" id="KW-1185">Reference proteome</keyword>
<name>A0A1M5ZWL4_BUTFI</name>
<accession>A0A1M5ZWL4</accession>
<evidence type="ECO:0000256" key="1">
    <source>
        <dbReference type="SAM" id="MobiDB-lite"/>
    </source>
</evidence>
<dbReference type="RefSeq" id="WP_278308449.1">
    <property type="nucleotide sequence ID" value="NZ_FQXK01000024.1"/>
</dbReference>
<evidence type="ECO:0000313" key="2">
    <source>
        <dbReference type="EMBL" id="SHI28645.1"/>
    </source>
</evidence>
<gene>
    <name evidence="2" type="ORF">SAMN02745229_02796</name>
</gene>
<dbReference type="GeneID" id="89508315"/>
<dbReference type="AlphaFoldDB" id="A0A1M5ZWL4"/>
<proteinExistence type="predicted"/>
<reference evidence="3" key="1">
    <citation type="submission" date="2016-11" db="EMBL/GenBank/DDBJ databases">
        <authorList>
            <person name="Varghese N."/>
            <person name="Submissions S."/>
        </authorList>
    </citation>
    <scope>NUCLEOTIDE SEQUENCE [LARGE SCALE GENOMIC DNA]</scope>
    <source>
        <strain evidence="3">DSM 3071</strain>
    </source>
</reference>
<protein>
    <submittedName>
        <fullName evidence="2">Uncharacterized protein</fullName>
    </submittedName>
</protein>
<dbReference type="EMBL" id="FQXK01000024">
    <property type="protein sequence ID" value="SHI28645.1"/>
    <property type="molecule type" value="Genomic_DNA"/>
</dbReference>
<dbReference type="STRING" id="1121131.SAMN02745229_02796"/>
<dbReference type="Proteomes" id="UP000184278">
    <property type="component" value="Unassembled WGS sequence"/>
</dbReference>
<sequence>MTSYLALPDTKTDGFGSRQHPGPVSHKNAANVIVDYLKEVI</sequence>
<organism evidence="2 3">
    <name type="scientific">Butyrivibrio fibrisolvens DSM 3071</name>
    <dbReference type="NCBI Taxonomy" id="1121131"/>
    <lineage>
        <taxon>Bacteria</taxon>
        <taxon>Bacillati</taxon>
        <taxon>Bacillota</taxon>
        <taxon>Clostridia</taxon>
        <taxon>Lachnospirales</taxon>
        <taxon>Lachnospiraceae</taxon>
        <taxon>Butyrivibrio</taxon>
    </lineage>
</organism>
<evidence type="ECO:0000313" key="3">
    <source>
        <dbReference type="Proteomes" id="UP000184278"/>
    </source>
</evidence>